<dbReference type="InParanoid" id="K3XT05"/>
<dbReference type="InterPro" id="IPR004252">
    <property type="entry name" value="Probable_transposase_24"/>
</dbReference>
<dbReference type="Pfam" id="PF03004">
    <property type="entry name" value="Transposase_24"/>
    <property type="match status" value="1"/>
</dbReference>
<accession>K3XT05</accession>
<dbReference type="OMA" id="MGRLCAK"/>
<feature type="coiled-coil region" evidence="1">
    <location>
        <begin position="202"/>
        <end position="257"/>
    </location>
</feature>
<evidence type="ECO:0000313" key="3">
    <source>
        <dbReference type="Proteomes" id="UP000004995"/>
    </source>
</evidence>
<evidence type="ECO:0000256" key="1">
    <source>
        <dbReference type="SAM" id="Coils"/>
    </source>
</evidence>
<dbReference type="PANTHER" id="PTHR33063:SF13">
    <property type="entry name" value="OS02G0583500 PROTEIN"/>
    <property type="match status" value="1"/>
</dbReference>
<keyword evidence="1" id="KW-0175">Coiled coil</keyword>
<name>K3XT05_SETIT</name>
<sequence>MADRADGITLPAGQNQMTNEVWLLNYNFNRLTRAQCGKLPVVITEGNIRAVVPLVAAKFATKCNIAVRIHVPVLTHRKEYKKQPAQFNLFMGRLCAKFNIDTSDEIEACQKNKDNQGNVKFHQTTGSCSYPVLVENLGDKYKDQEPDAFDLFKECHYSKKKKVYTPIIQLAITQMENKLSAPTEGEQPNFATQVVADPRCSVKNVKADLETEKRANAELQSIVNSQRAQVDDLSKKVQETENARIRDQEEIKMKQAEMEAKLEVLLGQS</sequence>
<dbReference type="Proteomes" id="UP000004995">
    <property type="component" value="Unassembled WGS sequence"/>
</dbReference>
<proteinExistence type="predicted"/>
<organism evidence="2 3">
    <name type="scientific">Setaria italica</name>
    <name type="common">Foxtail millet</name>
    <name type="synonym">Panicum italicum</name>
    <dbReference type="NCBI Taxonomy" id="4555"/>
    <lineage>
        <taxon>Eukaryota</taxon>
        <taxon>Viridiplantae</taxon>
        <taxon>Streptophyta</taxon>
        <taxon>Embryophyta</taxon>
        <taxon>Tracheophyta</taxon>
        <taxon>Spermatophyta</taxon>
        <taxon>Magnoliopsida</taxon>
        <taxon>Liliopsida</taxon>
        <taxon>Poales</taxon>
        <taxon>Poaceae</taxon>
        <taxon>PACMAD clade</taxon>
        <taxon>Panicoideae</taxon>
        <taxon>Panicodae</taxon>
        <taxon>Paniceae</taxon>
        <taxon>Cenchrinae</taxon>
        <taxon>Setaria</taxon>
    </lineage>
</organism>
<dbReference type="EnsemblPlants" id="KQL03540">
    <property type="protein sequence ID" value="KQL03540"/>
    <property type="gene ID" value="SETIT_005060mg"/>
</dbReference>
<dbReference type="HOGENOM" id="CLU_1035879_0_0_1"/>
<reference evidence="3" key="1">
    <citation type="journal article" date="2012" name="Nat. Biotechnol.">
        <title>Reference genome sequence of the model plant Setaria.</title>
        <authorList>
            <person name="Bennetzen J.L."/>
            <person name="Schmutz J."/>
            <person name="Wang H."/>
            <person name="Percifield R."/>
            <person name="Hawkins J."/>
            <person name="Pontaroli A.C."/>
            <person name="Estep M."/>
            <person name="Feng L."/>
            <person name="Vaughn J.N."/>
            <person name="Grimwood J."/>
            <person name="Jenkins J."/>
            <person name="Barry K."/>
            <person name="Lindquist E."/>
            <person name="Hellsten U."/>
            <person name="Deshpande S."/>
            <person name="Wang X."/>
            <person name="Wu X."/>
            <person name="Mitros T."/>
            <person name="Triplett J."/>
            <person name="Yang X."/>
            <person name="Ye C.Y."/>
            <person name="Mauro-Herrera M."/>
            <person name="Wang L."/>
            <person name="Li P."/>
            <person name="Sharma M."/>
            <person name="Sharma R."/>
            <person name="Ronald P.C."/>
            <person name="Panaud O."/>
            <person name="Kellogg E.A."/>
            <person name="Brutnell T.P."/>
            <person name="Doust A.N."/>
            <person name="Tuskan G.A."/>
            <person name="Rokhsar D."/>
            <person name="Devos K.M."/>
        </authorList>
    </citation>
    <scope>NUCLEOTIDE SEQUENCE [LARGE SCALE GENOMIC DNA]</scope>
    <source>
        <strain evidence="3">cv. Yugu1</strain>
    </source>
</reference>
<dbReference type="AlphaFoldDB" id="K3XT05"/>
<dbReference type="Gramene" id="KQL03540">
    <property type="protein sequence ID" value="KQL03540"/>
    <property type="gene ID" value="SETIT_005060mg"/>
</dbReference>
<protein>
    <submittedName>
        <fullName evidence="2">Uncharacterized protein</fullName>
    </submittedName>
</protein>
<dbReference type="PANTHER" id="PTHR33063">
    <property type="entry name" value="OS02G0583500 PROTEIN"/>
    <property type="match status" value="1"/>
</dbReference>
<keyword evidence="3" id="KW-1185">Reference proteome</keyword>
<reference evidence="2" key="2">
    <citation type="submission" date="2018-08" db="UniProtKB">
        <authorList>
            <consortium name="EnsemblPlants"/>
        </authorList>
    </citation>
    <scope>IDENTIFICATION</scope>
    <source>
        <strain evidence="2">Yugu1</strain>
    </source>
</reference>
<dbReference type="eggNOG" id="ENOG502R3XK">
    <property type="taxonomic scope" value="Eukaryota"/>
</dbReference>
<evidence type="ECO:0000313" key="2">
    <source>
        <dbReference type="EnsemblPlants" id="KQL03540"/>
    </source>
</evidence>
<dbReference type="EMBL" id="AGNK02002769">
    <property type="status" value="NOT_ANNOTATED_CDS"/>
    <property type="molecule type" value="Genomic_DNA"/>
</dbReference>